<dbReference type="eggNOG" id="ENOG502SRM6">
    <property type="taxonomic scope" value="Eukaryota"/>
</dbReference>
<feature type="region of interest" description="Disordered" evidence="1">
    <location>
        <begin position="166"/>
        <end position="187"/>
    </location>
</feature>
<dbReference type="EMBL" id="KB933223">
    <property type="protein sequence ID" value="EON98246.1"/>
    <property type="molecule type" value="Genomic_DNA"/>
</dbReference>
<gene>
    <name evidence="3" type="ORF">UCRPA7_6223</name>
</gene>
<protein>
    <submittedName>
        <fullName evidence="3">Uncharacterized protein</fullName>
    </submittedName>
</protein>
<keyword evidence="4" id="KW-1185">Reference proteome</keyword>
<feature type="signal peptide" evidence="2">
    <location>
        <begin position="1"/>
        <end position="20"/>
    </location>
</feature>
<dbReference type="GeneID" id="19326857"/>
<reference evidence="4" key="1">
    <citation type="journal article" date="2013" name="Genome Announc.">
        <title>Draft genome sequence of the ascomycete Phaeoacremonium aleophilum strain UCR-PA7, a causal agent of the esca disease complex in grapevines.</title>
        <authorList>
            <person name="Blanco-Ulate B."/>
            <person name="Rolshausen P."/>
            <person name="Cantu D."/>
        </authorList>
    </citation>
    <scope>NUCLEOTIDE SEQUENCE [LARGE SCALE GENOMIC DNA]</scope>
    <source>
        <strain evidence="4">UCR-PA7</strain>
    </source>
</reference>
<keyword evidence="2" id="KW-0732">Signal</keyword>
<evidence type="ECO:0000313" key="3">
    <source>
        <dbReference type="EMBL" id="EON98246.1"/>
    </source>
</evidence>
<evidence type="ECO:0000256" key="1">
    <source>
        <dbReference type="SAM" id="MobiDB-lite"/>
    </source>
</evidence>
<dbReference type="Proteomes" id="UP000014074">
    <property type="component" value="Unassembled WGS sequence"/>
</dbReference>
<proteinExistence type="predicted"/>
<evidence type="ECO:0000256" key="2">
    <source>
        <dbReference type="SAM" id="SignalP"/>
    </source>
</evidence>
<evidence type="ECO:0000313" key="4">
    <source>
        <dbReference type="Proteomes" id="UP000014074"/>
    </source>
</evidence>
<dbReference type="RefSeq" id="XP_007916953.1">
    <property type="nucleotide sequence ID" value="XM_007918762.1"/>
</dbReference>
<name>R8BG01_PHAM7</name>
<sequence length="226" mass="22208">MHSFVPVAVAALAPFAAASAVLPEFLDFSVLISRQAPGTPAYECHSDCGNVIVGARTDGYCDDATWQDEFQGCMECAYTYDIWQYYGTSVTSAAEACGLAVNPSPSGSAATSTAAAETTTSAAAATTTAAEETTTTAAATTAVETTSTPEETTAVASTESAVVSSTASSAASEVPSTTSAGSVGTSSAVSSASATSTLVTVSGASKQGLAIAFGALASAITAALLM</sequence>
<accession>R8BG01</accession>
<organism evidence="3 4">
    <name type="scientific">Phaeoacremonium minimum (strain UCR-PA7)</name>
    <name type="common">Esca disease fungus</name>
    <name type="synonym">Togninia minima</name>
    <dbReference type="NCBI Taxonomy" id="1286976"/>
    <lineage>
        <taxon>Eukaryota</taxon>
        <taxon>Fungi</taxon>
        <taxon>Dikarya</taxon>
        <taxon>Ascomycota</taxon>
        <taxon>Pezizomycotina</taxon>
        <taxon>Sordariomycetes</taxon>
        <taxon>Sordariomycetidae</taxon>
        <taxon>Togniniales</taxon>
        <taxon>Togniniaceae</taxon>
        <taxon>Phaeoacremonium</taxon>
    </lineage>
</organism>
<dbReference type="HOGENOM" id="CLU_093550_1_0_1"/>
<feature type="region of interest" description="Disordered" evidence="1">
    <location>
        <begin position="141"/>
        <end position="160"/>
    </location>
</feature>
<dbReference type="AlphaFoldDB" id="R8BG01"/>
<dbReference type="OrthoDB" id="4160690at2759"/>
<dbReference type="KEGG" id="tmn:UCRPA7_6223"/>
<feature type="chain" id="PRO_5004452013" evidence="2">
    <location>
        <begin position="21"/>
        <end position="226"/>
    </location>
</feature>